<dbReference type="Proteomes" id="UP000034034">
    <property type="component" value="Chromosome"/>
</dbReference>
<evidence type="ECO:0000313" key="2">
    <source>
        <dbReference type="EMBL" id="AKG41399.1"/>
    </source>
</evidence>
<gene>
    <name evidence="2" type="ORF">SXIM_00150</name>
</gene>
<keyword evidence="3" id="KW-1185">Reference proteome</keyword>
<dbReference type="Pfam" id="PF19953">
    <property type="entry name" value="EACC1"/>
    <property type="match status" value="1"/>
</dbReference>
<protein>
    <submittedName>
        <fullName evidence="2">Uncharacterized protein</fullName>
    </submittedName>
</protein>
<dbReference type="EMBL" id="CP009922">
    <property type="protein sequence ID" value="AKG41399.1"/>
    <property type="molecule type" value="Genomic_DNA"/>
</dbReference>
<keyword evidence="1" id="KW-0812">Transmembrane</keyword>
<keyword evidence="1" id="KW-1133">Transmembrane helix</keyword>
<feature type="transmembrane region" description="Helical" evidence="1">
    <location>
        <begin position="45"/>
        <end position="67"/>
    </location>
</feature>
<evidence type="ECO:0000313" key="3">
    <source>
        <dbReference type="Proteomes" id="UP000034034"/>
    </source>
</evidence>
<sequence>MEGEEPVDGLIDLSDWLRAEPELRGMVALSTAVPSPGELGGLSDALVIAVSSGGALTVLAASLRAFLAQPRRSDIRIVVHGPEGHRVEVDAKRVGDVEALLREVLRGGR</sequence>
<proteinExistence type="predicted"/>
<evidence type="ECO:0000256" key="1">
    <source>
        <dbReference type="SAM" id="Phobius"/>
    </source>
</evidence>
<dbReference type="AlphaFoldDB" id="A0A0F7FNM1"/>
<dbReference type="HOGENOM" id="CLU_151343_1_0_11"/>
<dbReference type="STRING" id="408015.SXIM_00150"/>
<dbReference type="PATRIC" id="fig|408015.6.peg.23"/>
<organism evidence="2 3">
    <name type="scientific">Streptomyces xiamenensis</name>
    <dbReference type="NCBI Taxonomy" id="408015"/>
    <lineage>
        <taxon>Bacteria</taxon>
        <taxon>Bacillati</taxon>
        <taxon>Actinomycetota</taxon>
        <taxon>Actinomycetes</taxon>
        <taxon>Kitasatosporales</taxon>
        <taxon>Streptomycetaceae</taxon>
        <taxon>Streptomyces</taxon>
    </lineage>
</organism>
<accession>A0A0F7FNM1</accession>
<dbReference type="InterPro" id="IPR045428">
    <property type="entry name" value="EACC1"/>
</dbReference>
<name>A0A0F7FNM1_9ACTN</name>
<keyword evidence="1" id="KW-0472">Membrane</keyword>
<dbReference type="KEGG" id="sxi:SXIM_00150"/>
<reference evidence="2" key="1">
    <citation type="submission" date="2019-08" db="EMBL/GenBank/DDBJ databases">
        <title>Complete genome sequence of a mangrove-derived Streptomyces xiamenensis.</title>
        <authorList>
            <person name="Xu J."/>
        </authorList>
    </citation>
    <scope>NUCLEOTIDE SEQUENCE</scope>
    <source>
        <strain evidence="2">318</strain>
    </source>
</reference>